<sequence>MAPSPAAGKTAGSTPRTPTKLGRKPQSSQTSKLGQSASSASPTASPSARKPATPRAPPSAKKPDTDSPQLPPRPEGDDDATEKAGDVKEKADDAQEKAEEAKDKAEDASKGASEKTEGATEEPSKVEMKDSSEAATSEKGDDDEETAVEEAANTEDVEDAEDAADDATEKAGDEAGDTADDATDTATDDAEAAGDEAEEAGDDAEETAEEATEEAEATADDAEETTEGASRGAPRGALAGAKGLAGRASNLAGKAGKVADDPSKAADESPEDVEDVADEAAEAADDAAEEATEEVEEATDDVEEAAEGEEVEGATADVEDATEVAAEEAGDAVEDGAEVATEEDGEAVEGEVADDAEETVEGATADVTDKADEAADEAEEAAEDVEDAEGEDAEPQPDLSILKGLEVNEDGVVLDKEGNPIGKLVEGDAEDLAGYPIGDDGEILDDDGDLVGRVELTPEKARELQEEADAEEDGEQGPGLEILNGLSVSQDGNLYDDDGDAVGQLTEGDPADLEGLTCNENGEFVDDEGNVVGRAQLHPDIGELAKFQHEAEVEQPGVDTLEGLEVNSQGDILNDEGEAVGKLVEGDAEELKGKKFNDEGEIVDDEGNIIGKAEVAQIVKDAAQDAAEGAADDVAGQAGDAADGMEEKAGDAADGIQEKAEDAIDEVKDAGQEAVQNVEDAVPGVEALEGMDINSQGQVVDEEGNVLAKLADGDLQEKIESGEVDTAGMHINEEGEVVDKDGEVVGNMELAEGAAEKLAEIKPYLNPMIFDGKKLNKKGLVLDEEGDEIGHLVEGDLADCAGKMINDKGEVLNKKGKPIGKVEITPGDSADTALAELKARLAAADDEEEEEEAPEEPQPEAPATDLPSLDILEGLKVNKKGQVLNEDGELIGELTEGELSECAGKKCNEKGEVLDKDGNVIGKVMTLPQNAEEPAEEPVEEPESNLPPLSILEGLKVNKMGKIVNDEGVTVGELIEGDAKKLARSGITCDAEGQFWDTKGHVIGRATTVEIDEPEEEGPFAGLEGLVVVKDGKVEDENGNIVGEVVEGDPKRLIGRMVDEDGDIIDKKGNVVGHAERWEEPEEPEPEPEEKPDMTFLAGRTLNKAGMVIGDQGVPVARLVEGNAKELAGKTLDGEGQIWNDSGKVIGRVELIPEDQREAKPEGPFAGLEGLRVVADGKVADEDDNIVGYIVEGNPKRLIGNHVDEDGDIIDKFGNVKGHAEPLEEEEEVVIDNSILDGKTLNKQGFVVNEEQIPIGKLIEGNVKELAGRKCDAQGLIYNDTGKVVGRCEVLPENERVTRPEGAFAGLEGLHVIKDGIVEDEAGNAVGRIVTGDPKRLVGMAVDEDGDIIDKYGNVKGHAEPLEEEEEAVIDNSILEGRTLNKQGFVVNEDGTPIGKLIEGNVKELAGRKCDAEGLIHGDTGKVVGRCQVLPENERVTRPEGPFAGLEGLHVVKDGFVEDEGGNVVGQIVTGDPKRLIGMAVDEDGDIIDKYGNVKGHADPYSEEEVEEEDLSILAGCTVNKAGNIVDSSGTVVGRVAEGDPSVMVGKKVDAKGQIWDNAGNVIGKGMLVHGVDSGPEGPFAGFDNITVGEEGMVVTPDGRIVGRIVEGDPEKLLGHKVDESGDILDKNGNQIGRAERWSPPKKDRKVNPMAGRHVNKDGEVRDEDGNLM</sequence>
<feature type="region of interest" description="Disordered" evidence="1">
    <location>
        <begin position="1"/>
        <end position="486"/>
    </location>
</feature>
<feature type="compositionally biased region" description="Basic and acidic residues" evidence="1">
    <location>
        <begin position="257"/>
        <end position="267"/>
    </location>
</feature>
<feature type="compositionally biased region" description="Polar residues" evidence="1">
    <location>
        <begin position="25"/>
        <end position="35"/>
    </location>
</feature>
<dbReference type="PANTHER" id="PTHR39461:SF1">
    <property type="entry name" value="LEA DOMAIN PROTEIN (AFU_ORTHOLOGUE AFUA_8G04920)"/>
    <property type="match status" value="1"/>
</dbReference>
<dbReference type="InterPro" id="IPR022124">
    <property type="entry name" value="DUF3659"/>
</dbReference>
<feature type="compositionally biased region" description="Low complexity" evidence="1">
    <location>
        <begin position="227"/>
        <end position="249"/>
    </location>
</feature>
<feature type="compositionally biased region" description="Basic and acidic residues" evidence="1">
    <location>
        <begin position="81"/>
        <end position="139"/>
    </location>
</feature>
<feature type="compositionally biased region" description="Acidic residues" evidence="1">
    <location>
        <begin position="844"/>
        <end position="858"/>
    </location>
</feature>
<organism evidence="2 3">
    <name type="scientific">Cryomyces minteri</name>
    <dbReference type="NCBI Taxonomy" id="331657"/>
    <lineage>
        <taxon>Eukaryota</taxon>
        <taxon>Fungi</taxon>
        <taxon>Dikarya</taxon>
        <taxon>Ascomycota</taxon>
        <taxon>Pezizomycotina</taxon>
        <taxon>Dothideomycetes</taxon>
        <taxon>Dothideomycetes incertae sedis</taxon>
        <taxon>Cryomyces</taxon>
    </lineage>
</organism>
<evidence type="ECO:0000313" key="3">
    <source>
        <dbReference type="Proteomes" id="UP000308768"/>
    </source>
</evidence>
<dbReference type="Pfam" id="PF12396">
    <property type="entry name" value="DUF3659"/>
    <property type="match status" value="16"/>
</dbReference>
<evidence type="ECO:0000313" key="2">
    <source>
        <dbReference type="EMBL" id="TKA78104.1"/>
    </source>
</evidence>
<feature type="region of interest" description="Disordered" evidence="1">
    <location>
        <begin position="1622"/>
        <end position="1669"/>
    </location>
</feature>
<feature type="compositionally biased region" description="Acidic residues" evidence="1">
    <location>
        <begin position="140"/>
        <end position="166"/>
    </location>
</feature>
<dbReference type="STRING" id="331657.A0A4U0XLE7"/>
<name>A0A4U0XLE7_9PEZI</name>
<feature type="non-terminal residue" evidence="2">
    <location>
        <position position="1669"/>
    </location>
</feature>
<reference evidence="2 3" key="1">
    <citation type="submission" date="2017-03" db="EMBL/GenBank/DDBJ databases">
        <title>Genomes of endolithic fungi from Antarctica.</title>
        <authorList>
            <person name="Coleine C."/>
            <person name="Masonjones S."/>
            <person name="Stajich J.E."/>
        </authorList>
    </citation>
    <scope>NUCLEOTIDE SEQUENCE [LARGE SCALE GENOMIC DNA]</scope>
    <source>
        <strain evidence="2 3">CCFEE 5187</strain>
    </source>
</reference>
<feature type="compositionally biased region" description="Acidic residues" evidence="1">
    <location>
        <begin position="174"/>
        <end position="226"/>
    </location>
</feature>
<feature type="compositionally biased region" description="Acidic residues" evidence="1">
    <location>
        <begin position="466"/>
        <end position="475"/>
    </location>
</feature>
<protein>
    <submittedName>
        <fullName evidence="2">Uncharacterized protein</fullName>
    </submittedName>
</protein>
<gene>
    <name evidence="2" type="ORF">B0A49_01788</name>
</gene>
<dbReference type="PANTHER" id="PTHR39461">
    <property type="entry name" value="LEA DOMAIN PROTEIN (AFU_ORTHOLOGUE AFUA_8G04920)"/>
    <property type="match status" value="1"/>
</dbReference>
<evidence type="ECO:0000256" key="1">
    <source>
        <dbReference type="SAM" id="MobiDB-lite"/>
    </source>
</evidence>
<feature type="compositionally biased region" description="Low complexity" evidence="1">
    <location>
        <begin position="36"/>
        <end position="53"/>
    </location>
</feature>
<dbReference type="OrthoDB" id="3937590at2759"/>
<keyword evidence="3" id="KW-1185">Reference proteome</keyword>
<feature type="compositionally biased region" description="Acidic residues" evidence="1">
    <location>
        <begin position="268"/>
        <end position="360"/>
    </location>
</feature>
<dbReference type="Proteomes" id="UP000308768">
    <property type="component" value="Unassembled WGS sequence"/>
</dbReference>
<dbReference type="EMBL" id="NAJN01000156">
    <property type="protein sequence ID" value="TKA78104.1"/>
    <property type="molecule type" value="Genomic_DNA"/>
</dbReference>
<proteinExistence type="predicted"/>
<feature type="compositionally biased region" description="Acidic residues" evidence="1">
    <location>
        <begin position="439"/>
        <end position="449"/>
    </location>
</feature>
<feature type="compositionally biased region" description="Acidic residues" evidence="1">
    <location>
        <begin position="374"/>
        <end position="395"/>
    </location>
</feature>
<comment type="caution">
    <text evidence="2">The sequence shown here is derived from an EMBL/GenBank/DDBJ whole genome shotgun (WGS) entry which is preliminary data.</text>
</comment>
<feature type="compositionally biased region" description="Basic and acidic residues" evidence="1">
    <location>
        <begin position="450"/>
        <end position="465"/>
    </location>
</feature>
<accession>A0A4U0XLE7</accession>
<dbReference type="Gene3D" id="1.20.120.20">
    <property type="entry name" value="Apolipoprotein"/>
    <property type="match status" value="1"/>
</dbReference>
<feature type="region of interest" description="Disordered" evidence="1">
    <location>
        <begin position="842"/>
        <end position="866"/>
    </location>
</feature>